<feature type="domain" description="Translation initiation factor IF2/IF5" evidence="5">
    <location>
        <begin position="187"/>
        <end position="293"/>
    </location>
</feature>
<dbReference type="Pfam" id="PF01873">
    <property type="entry name" value="eIF-5_eIF-2B"/>
    <property type="match status" value="1"/>
</dbReference>
<feature type="region of interest" description="Disordered" evidence="4">
    <location>
        <begin position="86"/>
        <end position="154"/>
    </location>
</feature>
<evidence type="ECO:0000256" key="1">
    <source>
        <dbReference type="ARBA" id="ARBA00010397"/>
    </source>
</evidence>
<evidence type="ECO:0000256" key="4">
    <source>
        <dbReference type="SAM" id="MobiDB-lite"/>
    </source>
</evidence>
<dbReference type="GO" id="GO:0005850">
    <property type="term" value="C:eukaryotic translation initiation factor 2 complex"/>
    <property type="evidence" value="ECO:0007669"/>
    <property type="project" value="TreeGrafter"/>
</dbReference>
<dbReference type="InterPro" id="IPR016189">
    <property type="entry name" value="Transl_init_fac_IF2/IF5_N"/>
</dbReference>
<dbReference type="PANTHER" id="PTHR23001:SF3">
    <property type="entry name" value="EUKARYOTIC TRANSLATION INITIATION FACTOR 2 SUBUNIT 2"/>
    <property type="match status" value="1"/>
</dbReference>
<name>A0A2P6NIE4_9EUKA</name>
<reference evidence="6 7" key="1">
    <citation type="journal article" date="2018" name="Genome Biol. Evol.">
        <title>Multiple Roots of Fruiting Body Formation in Amoebozoa.</title>
        <authorList>
            <person name="Hillmann F."/>
            <person name="Forbes G."/>
            <person name="Novohradska S."/>
            <person name="Ferling I."/>
            <person name="Riege K."/>
            <person name="Groth M."/>
            <person name="Westermann M."/>
            <person name="Marz M."/>
            <person name="Spaller T."/>
            <person name="Winckler T."/>
            <person name="Schaap P."/>
            <person name="Glockner G."/>
        </authorList>
    </citation>
    <scope>NUCLEOTIDE SEQUENCE [LARGE SCALE GENOMIC DNA]</scope>
    <source>
        <strain evidence="6 7">Jena</strain>
    </source>
</reference>
<evidence type="ECO:0000256" key="2">
    <source>
        <dbReference type="ARBA" id="ARBA00022540"/>
    </source>
</evidence>
<dbReference type="SMART" id="SM00653">
    <property type="entry name" value="eIF2B_5"/>
    <property type="match status" value="1"/>
</dbReference>
<evidence type="ECO:0000313" key="6">
    <source>
        <dbReference type="EMBL" id="PRP83733.1"/>
    </source>
</evidence>
<dbReference type="GO" id="GO:0031369">
    <property type="term" value="F:translation initiation factor binding"/>
    <property type="evidence" value="ECO:0007669"/>
    <property type="project" value="TreeGrafter"/>
</dbReference>
<proteinExistence type="inferred from homology"/>
<dbReference type="FunFam" id="3.30.30.170:FF:000001">
    <property type="entry name" value="Eukaryotic translation initiation factor 2 subunit"/>
    <property type="match status" value="1"/>
</dbReference>
<keyword evidence="2" id="KW-0396">Initiation factor</keyword>
<organism evidence="6 7">
    <name type="scientific">Planoprotostelium fungivorum</name>
    <dbReference type="NCBI Taxonomy" id="1890364"/>
    <lineage>
        <taxon>Eukaryota</taxon>
        <taxon>Amoebozoa</taxon>
        <taxon>Evosea</taxon>
        <taxon>Variosea</taxon>
        <taxon>Cavosteliida</taxon>
        <taxon>Cavosteliaceae</taxon>
        <taxon>Planoprotostelium</taxon>
    </lineage>
</organism>
<dbReference type="AlphaFoldDB" id="A0A2P6NIE4"/>
<dbReference type="Gene3D" id="3.30.30.170">
    <property type="match status" value="1"/>
</dbReference>
<feature type="compositionally biased region" description="Acidic residues" evidence="4">
    <location>
        <begin position="128"/>
        <end position="142"/>
    </location>
</feature>
<evidence type="ECO:0000256" key="3">
    <source>
        <dbReference type="ARBA" id="ARBA00022917"/>
    </source>
</evidence>
<dbReference type="STRING" id="1890364.A0A2P6NIE4"/>
<dbReference type="InterPro" id="IPR002735">
    <property type="entry name" value="Transl_init_fac_IF2/IF5_dom"/>
</dbReference>
<accession>A0A2P6NIE4</accession>
<dbReference type="SUPFAM" id="SSF75689">
    <property type="entry name" value="Zinc-binding domain of translation initiation factor 2 beta"/>
    <property type="match status" value="1"/>
</dbReference>
<dbReference type="Proteomes" id="UP000241769">
    <property type="component" value="Unassembled WGS sequence"/>
</dbReference>
<feature type="compositionally biased region" description="Basic and acidic residues" evidence="4">
    <location>
        <begin position="93"/>
        <end position="107"/>
    </location>
</feature>
<comment type="similarity">
    <text evidence="1">Belongs to the eIF-2-beta/eIF-5 family.</text>
</comment>
<dbReference type="GO" id="GO:0003743">
    <property type="term" value="F:translation initiation factor activity"/>
    <property type="evidence" value="ECO:0007669"/>
    <property type="project" value="UniProtKB-KW"/>
</dbReference>
<keyword evidence="7" id="KW-1185">Reference proteome</keyword>
<dbReference type="PANTHER" id="PTHR23001">
    <property type="entry name" value="EUKARYOTIC TRANSLATION INITIATION FACTOR"/>
    <property type="match status" value="1"/>
</dbReference>
<dbReference type="InParanoid" id="A0A2P6NIE4"/>
<dbReference type="InterPro" id="IPR045196">
    <property type="entry name" value="IF2/IF5"/>
</dbReference>
<dbReference type="SUPFAM" id="SSF100966">
    <property type="entry name" value="Translation initiation factor 2 beta, aIF2beta, N-terminal domain"/>
    <property type="match status" value="1"/>
</dbReference>
<feature type="compositionally biased region" description="Basic and acidic residues" evidence="4">
    <location>
        <begin position="143"/>
        <end position="154"/>
    </location>
</feature>
<dbReference type="GO" id="GO:0001731">
    <property type="term" value="P:formation of translation preinitiation complex"/>
    <property type="evidence" value="ECO:0007669"/>
    <property type="project" value="TreeGrafter"/>
</dbReference>
<dbReference type="EMBL" id="MDYQ01000077">
    <property type="protein sequence ID" value="PRP83733.1"/>
    <property type="molecule type" value="Genomic_DNA"/>
</dbReference>
<dbReference type="FunCoup" id="A0A2P6NIE4">
    <property type="interactions" value="540"/>
</dbReference>
<protein>
    <recommendedName>
        <fullName evidence="5">Translation initiation factor IF2/IF5 domain-containing protein</fullName>
    </recommendedName>
</protein>
<gene>
    <name evidence="6" type="ORF">PROFUN_09065</name>
</gene>
<dbReference type="InterPro" id="IPR016190">
    <property type="entry name" value="Transl_init_fac_IF2/IF5_Zn-bd"/>
</dbReference>
<comment type="caution">
    <text evidence="6">The sequence shown here is derived from an EMBL/GenBank/DDBJ whole genome shotgun (WGS) entry which is preliminary data.</text>
</comment>
<sequence>MMIVSDALKLSFPHLSADSSKPGAEDDVVDFRFHDDDNSKEGVYAQLETRKASEKINPFSDFLHRLIKKEIKMTEENVELNFGAKKRKKKTTKTAEEPKEEVKETPKEQAASDEEEDEPKDLSHLEDDVQDDTTFGEDDVKEEQDSSKPKEVKYASEDGYEYEELVNRIFGLISAARPDEKFMQVVYKMKPPEVFREGTSKTVWANFPNICKIMNRPPDHVQQFTLAEVGSTGSIDGSARLVIKGKFQPKHIENILRRYIAEYVKCHTCKSPETKLRKENRLTFMVCDKCKSSRSVTAIKTGFTATTRASRRAAKT</sequence>
<dbReference type="OrthoDB" id="10255414at2759"/>
<keyword evidence="3" id="KW-0648">Protein biosynthesis</keyword>
<evidence type="ECO:0000259" key="5">
    <source>
        <dbReference type="SMART" id="SM00653"/>
    </source>
</evidence>
<evidence type="ECO:0000313" key="7">
    <source>
        <dbReference type="Proteomes" id="UP000241769"/>
    </source>
</evidence>
<dbReference type="GO" id="GO:0003729">
    <property type="term" value="F:mRNA binding"/>
    <property type="evidence" value="ECO:0007669"/>
    <property type="project" value="TreeGrafter"/>
</dbReference>